<dbReference type="InterPro" id="IPR055323">
    <property type="entry name" value="C57A10.07/YOR238W"/>
</dbReference>
<dbReference type="PANTHER" id="PTHR28110">
    <property type="entry name" value="TRANSMEMBRANE PROTEIN"/>
    <property type="match status" value="1"/>
</dbReference>
<evidence type="ECO:0000313" key="2">
    <source>
        <dbReference type="Proteomes" id="UP000054097"/>
    </source>
</evidence>
<evidence type="ECO:0000313" key="1">
    <source>
        <dbReference type="EMBL" id="KIM22970.1"/>
    </source>
</evidence>
<keyword evidence="2" id="KW-1185">Reference proteome</keyword>
<sequence length="176" mass="20240">MPFTRKGCHVKGDWGGPDDDSWVLHEYQKGNDSVNAFYSQYRQGTIASATAVNGGTLWPEKITVIGFEMKRRRFEQLHRRALRWPRTTIRILRREQNSTKGEIQYGYQPFTHNLYGCSGQLALERASKNPFARIHPYHSSNPELSPLLDWCPSALATPKADTMESQLYRGPLPWDD</sequence>
<name>A0A0C3AE82_SERVB</name>
<proteinExistence type="predicted"/>
<dbReference type="Proteomes" id="UP000054097">
    <property type="component" value="Unassembled WGS sequence"/>
</dbReference>
<accession>A0A0C3AE82</accession>
<dbReference type="EMBL" id="KN824345">
    <property type="protein sequence ID" value="KIM22970.1"/>
    <property type="molecule type" value="Genomic_DNA"/>
</dbReference>
<gene>
    <name evidence="1" type="ORF">M408DRAFT_11804</name>
</gene>
<protein>
    <submittedName>
        <fullName evidence="1">Uncharacterized protein</fullName>
    </submittedName>
</protein>
<dbReference type="HOGENOM" id="CLU_1526092_0_0_1"/>
<dbReference type="PANTHER" id="PTHR28110:SF1">
    <property type="entry name" value="TRANSMEMBRANE PROTEIN"/>
    <property type="match status" value="1"/>
</dbReference>
<reference evidence="2" key="2">
    <citation type="submission" date="2015-01" db="EMBL/GenBank/DDBJ databases">
        <title>Evolutionary Origins and Diversification of the Mycorrhizal Mutualists.</title>
        <authorList>
            <consortium name="DOE Joint Genome Institute"/>
            <consortium name="Mycorrhizal Genomics Consortium"/>
            <person name="Kohler A."/>
            <person name="Kuo A."/>
            <person name="Nagy L.G."/>
            <person name="Floudas D."/>
            <person name="Copeland A."/>
            <person name="Barry K.W."/>
            <person name="Cichocki N."/>
            <person name="Veneault-Fourrey C."/>
            <person name="LaButti K."/>
            <person name="Lindquist E.A."/>
            <person name="Lipzen A."/>
            <person name="Lundell T."/>
            <person name="Morin E."/>
            <person name="Murat C."/>
            <person name="Riley R."/>
            <person name="Ohm R."/>
            <person name="Sun H."/>
            <person name="Tunlid A."/>
            <person name="Henrissat B."/>
            <person name="Grigoriev I.V."/>
            <person name="Hibbett D.S."/>
            <person name="Martin F."/>
        </authorList>
    </citation>
    <scope>NUCLEOTIDE SEQUENCE [LARGE SCALE GENOMIC DNA]</scope>
    <source>
        <strain evidence="2">MAFF 305830</strain>
    </source>
</reference>
<dbReference type="AlphaFoldDB" id="A0A0C3AE82"/>
<organism evidence="1 2">
    <name type="scientific">Serendipita vermifera MAFF 305830</name>
    <dbReference type="NCBI Taxonomy" id="933852"/>
    <lineage>
        <taxon>Eukaryota</taxon>
        <taxon>Fungi</taxon>
        <taxon>Dikarya</taxon>
        <taxon>Basidiomycota</taxon>
        <taxon>Agaricomycotina</taxon>
        <taxon>Agaricomycetes</taxon>
        <taxon>Sebacinales</taxon>
        <taxon>Serendipitaceae</taxon>
        <taxon>Serendipita</taxon>
    </lineage>
</organism>
<reference evidence="1 2" key="1">
    <citation type="submission" date="2014-04" db="EMBL/GenBank/DDBJ databases">
        <authorList>
            <consortium name="DOE Joint Genome Institute"/>
            <person name="Kuo A."/>
            <person name="Zuccaro A."/>
            <person name="Kohler A."/>
            <person name="Nagy L.G."/>
            <person name="Floudas D."/>
            <person name="Copeland A."/>
            <person name="Barry K.W."/>
            <person name="Cichocki N."/>
            <person name="Veneault-Fourrey C."/>
            <person name="LaButti K."/>
            <person name="Lindquist E.A."/>
            <person name="Lipzen A."/>
            <person name="Lundell T."/>
            <person name="Morin E."/>
            <person name="Murat C."/>
            <person name="Sun H."/>
            <person name="Tunlid A."/>
            <person name="Henrissat B."/>
            <person name="Grigoriev I.V."/>
            <person name="Hibbett D.S."/>
            <person name="Martin F."/>
            <person name="Nordberg H.P."/>
            <person name="Cantor M.N."/>
            <person name="Hua S.X."/>
        </authorList>
    </citation>
    <scope>NUCLEOTIDE SEQUENCE [LARGE SCALE GENOMIC DNA]</scope>
    <source>
        <strain evidence="1 2">MAFF 305830</strain>
    </source>
</reference>
<dbReference type="OrthoDB" id="4347at2759"/>
<dbReference type="GO" id="GO:0005737">
    <property type="term" value="C:cytoplasm"/>
    <property type="evidence" value="ECO:0007669"/>
    <property type="project" value="TreeGrafter"/>
</dbReference>